<dbReference type="OrthoDB" id="7833812at2"/>
<evidence type="ECO:0000313" key="6">
    <source>
        <dbReference type="Proteomes" id="UP000185696"/>
    </source>
</evidence>
<dbReference type="Pfam" id="PF13407">
    <property type="entry name" value="Peripla_BP_4"/>
    <property type="match status" value="1"/>
</dbReference>
<reference evidence="5 6" key="1">
    <citation type="submission" date="2016-12" db="EMBL/GenBank/DDBJ databases">
        <title>The draft genome sequence of Actinophytocola xinjiangensis.</title>
        <authorList>
            <person name="Wang W."/>
            <person name="Yuan L."/>
        </authorList>
    </citation>
    <scope>NUCLEOTIDE SEQUENCE [LARGE SCALE GENOMIC DNA]</scope>
    <source>
        <strain evidence="5 6">CGMCC 4.4663</strain>
    </source>
</reference>
<feature type="signal peptide" evidence="3">
    <location>
        <begin position="1"/>
        <end position="20"/>
    </location>
</feature>
<evidence type="ECO:0000259" key="4">
    <source>
        <dbReference type="Pfam" id="PF13407"/>
    </source>
</evidence>
<dbReference type="InterPro" id="IPR028082">
    <property type="entry name" value="Peripla_BP_I"/>
</dbReference>
<dbReference type="Gene3D" id="3.40.50.2300">
    <property type="match status" value="2"/>
</dbReference>
<comment type="subcellular location">
    <subcellularLocation>
        <location evidence="1">Cell envelope</location>
    </subcellularLocation>
</comment>
<dbReference type="PANTHER" id="PTHR30036">
    <property type="entry name" value="D-XYLOSE-BINDING PERIPLASMIC PROTEIN"/>
    <property type="match status" value="1"/>
</dbReference>
<dbReference type="PANTHER" id="PTHR30036:SF7">
    <property type="entry name" value="ABC TRANSPORTER PERIPLASMIC-BINDING PROTEIN YPHF"/>
    <property type="match status" value="1"/>
</dbReference>
<feature type="domain" description="Periplasmic binding protein" evidence="4">
    <location>
        <begin position="31"/>
        <end position="296"/>
    </location>
</feature>
<evidence type="ECO:0000256" key="1">
    <source>
        <dbReference type="ARBA" id="ARBA00004196"/>
    </source>
</evidence>
<proteinExistence type="inferred from homology"/>
<keyword evidence="3" id="KW-0732">Signal</keyword>
<dbReference type="EMBL" id="MSIF01000032">
    <property type="protein sequence ID" value="OLF05177.1"/>
    <property type="molecule type" value="Genomic_DNA"/>
</dbReference>
<evidence type="ECO:0000256" key="3">
    <source>
        <dbReference type="SAM" id="SignalP"/>
    </source>
</evidence>
<comment type="caution">
    <text evidence="5">The sequence shown here is derived from an EMBL/GenBank/DDBJ whole genome shotgun (WGS) entry which is preliminary data.</text>
</comment>
<dbReference type="GO" id="GO:0042882">
    <property type="term" value="P:L-arabinose transmembrane transport"/>
    <property type="evidence" value="ECO:0007669"/>
    <property type="project" value="InterPro"/>
</dbReference>
<accession>A0A7Z1AVD1</accession>
<dbReference type="InterPro" id="IPR025997">
    <property type="entry name" value="SBP_2_dom"/>
</dbReference>
<organism evidence="5 6">
    <name type="scientific">Actinophytocola xinjiangensis</name>
    <dbReference type="NCBI Taxonomy" id="485602"/>
    <lineage>
        <taxon>Bacteria</taxon>
        <taxon>Bacillati</taxon>
        <taxon>Actinomycetota</taxon>
        <taxon>Actinomycetes</taxon>
        <taxon>Pseudonocardiales</taxon>
        <taxon>Pseudonocardiaceae</taxon>
    </lineage>
</organism>
<protein>
    <recommendedName>
        <fullName evidence="4">Periplasmic binding protein domain-containing protein</fullName>
    </recommendedName>
</protein>
<dbReference type="InterPro" id="IPR026266">
    <property type="entry name" value="AraF"/>
</dbReference>
<dbReference type="InterPro" id="IPR050555">
    <property type="entry name" value="Bact_Solute-Bind_Prot2"/>
</dbReference>
<evidence type="ECO:0000313" key="5">
    <source>
        <dbReference type="EMBL" id="OLF05177.1"/>
    </source>
</evidence>
<sequence>MARYRRALGALLLLPVVACGTDTGSATSVTFLLRSQGGTTYFQQVAGGARAEAQRLGLDLAVQFTDSSDQQLSAADTAIAAGADGLIVTIQDPAIGPAIAAKASAAGIPLLASPDSFDDAAGDPVPVVALDGEQVGADVGAEAARLHQGSGWDPAGVRVVSVELPGVSTCMDRTDGALAAFADAEPGLAESVLRVEYDGTLNSANDTVSAALNNHRDVRHWIVWSCNDEGVVGAITALANAGMGADRVIGVGLGANLACDQWAAGGASAYRSAVALDPRDNGRIAVATLHRHLTGGEPLPAVTLFTGELVGPDTAAGELPCG</sequence>
<dbReference type="Proteomes" id="UP000185696">
    <property type="component" value="Unassembled WGS sequence"/>
</dbReference>
<dbReference type="GO" id="GO:0030288">
    <property type="term" value="C:outer membrane-bounded periplasmic space"/>
    <property type="evidence" value="ECO:0007669"/>
    <property type="project" value="TreeGrafter"/>
</dbReference>
<evidence type="ECO:0000256" key="2">
    <source>
        <dbReference type="ARBA" id="ARBA00007639"/>
    </source>
</evidence>
<dbReference type="PIRSF" id="PIRSF002816">
    <property type="entry name" value="AraF"/>
    <property type="match status" value="1"/>
</dbReference>
<gene>
    <name evidence="5" type="ORF">BLA60_37300</name>
</gene>
<keyword evidence="6" id="KW-1185">Reference proteome</keyword>
<dbReference type="GO" id="GO:0030246">
    <property type="term" value="F:carbohydrate binding"/>
    <property type="evidence" value="ECO:0007669"/>
    <property type="project" value="TreeGrafter"/>
</dbReference>
<comment type="similarity">
    <text evidence="2">Belongs to the bacterial solute-binding protein 2 family.</text>
</comment>
<dbReference type="AlphaFoldDB" id="A0A7Z1AVD1"/>
<feature type="chain" id="PRO_5038999309" description="Periplasmic binding protein domain-containing protein" evidence="3">
    <location>
        <begin position="21"/>
        <end position="322"/>
    </location>
</feature>
<dbReference type="SUPFAM" id="SSF53822">
    <property type="entry name" value="Periplasmic binding protein-like I"/>
    <property type="match status" value="1"/>
</dbReference>
<name>A0A7Z1AVD1_9PSEU</name>
<dbReference type="RefSeq" id="WP_075137799.1">
    <property type="nucleotide sequence ID" value="NZ_MSIF01000032.1"/>
</dbReference>